<dbReference type="GO" id="GO:0030687">
    <property type="term" value="C:preribosome, large subunit precursor"/>
    <property type="evidence" value="ECO:0007669"/>
    <property type="project" value="TreeGrafter"/>
</dbReference>
<dbReference type="InterPro" id="IPR041661">
    <property type="entry name" value="ZN622/Rei1/Reh1_Znf-C2H2"/>
</dbReference>
<feature type="compositionally biased region" description="Acidic residues" evidence="1">
    <location>
        <begin position="348"/>
        <end position="364"/>
    </location>
</feature>
<dbReference type="InterPro" id="IPR013087">
    <property type="entry name" value="Znf_C2H2_type"/>
</dbReference>
<dbReference type="SUPFAM" id="SSF57667">
    <property type="entry name" value="beta-beta-alpha zinc fingers"/>
    <property type="match status" value="1"/>
</dbReference>
<reference evidence="3" key="2">
    <citation type="submission" date="2013-10" db="EMBL/GenBank/DDBJ databases">
        <authorList>
            <person name="Aslett M."/>
        </authorList>
    </citation>
    <scope>NUCLEOTIDE SEQUENCE [LARGE SCALE GENOMIC DNA]</scope>
    <source>
        <strain evidence="3">Houghton</strain>
    </source>
</reference>
<gene>
    <name evidence="3" type="ORF">EPH_0005800</name>
</gene>
<dbReference type="Proteomes" id="UP000018201">
    <property type="component" value="Unassembled WGS sequence"/>
</dbReference>
<evidence type="ECO:0000313" key="4">
    <source>
        <dbReference type="Proteomes" id="UP000018201"/>
    </source>
</evidence>
<organism evidence="3 4">
    <name type="scientific">Eimeria praecox</name>
    <dbReference type="NCBI Taxonomy" id="51316"/>
    <lineage>
        <taxon>Eukaryota</taxon>
        <taxon>Sar</taxon>
        <taxon>Alveolata</taxon>
        <taxon>Apicomplexa</taxon>
        <taxon>Conoidasida</taxon>
        <taxon>Coccidia</taxon>
        <taxon>Eucoccidiorida</taxon>
        <taxon>Eimeriorina</taxon>
        <taxon>Eimeriidae</taxon>
        <taxon>Eimeria</taxon>
    </lineage>
</organism>
<name>U6H9R9_9EIME</name>
<dbReference type="PROSITE" id="PS00028">
    <property type="entry name" value="ZINC_FINGER_C2H2_1"/>
    <property type="match status" value="1"/>
</dbReference>
<dbReference type="InterPro" id="IPR040025">
    <property type="entry name" value="Znf622/Rei1/Reh1"/>
</dbReference>
<dbReference type="PANTHER" id="PTHR13182">
    <property type="entry name" value="ZINC FINGER PROTEIN 622"/>
    <property type="match status" value="1"/>
</dbReference>
<dbReference type="VEuPathDB" id="ToxoDB:EPH_0005800"/>
<dbReference type="AlphaFoldDB" id="U6H9R9"/>
<protein>
    <recommendedName>
        <fullName evidence="2">C2H2-type domain-containing protein</fullName>
    </recommendedName>
</protein>
<dbReference type="InterPro" id="IPR036236">
    <property type="entry name" value="Znf_C2H2_sf"/>
</dbReference>
<dbReference type="OrthoDB" id="19329at2759"/>
<evidence type="ECO:0000313" key="3">
    <source>
        <dbReference type="EMBL" id="CDI87404.1"/>
    </source>
</evidence>
<sequence>MMDPRPTVAPPQGLGPFSCRICGCEVPDRRAFNEHHRTPWHLYNMRRQSQQLPVVTISEFERKIELLRLARQYAEGEGPMGTFQPSSVGEGPQESPALGSTAAEFRAAVRCNKKGMDHLKRHISQQQQQPEDDNTETATAADKRTAAAKAAAAAWRAALQQHPERCNLFEQMPAFASAAENLKYMNRTYGFFVCQEAPARATDVVAAVVFVAAVACGASIARFRRRRCCFWPIPDEEYCVNVAGLLRCLWREQQQEPRCLFCCKRFRGLRAALQHMQQQRHFQLKWDEEQQDLLHRFYDYRKSYYQLLERLNGPNARQLQADESGSDASAERDVPAGAAAGTETPEMPVDEESMWEDYSSDDGDERTGASEQQKLEEILKARGWRYARVTDDGHLQLPNGQEVLHRSHAVFCRQRLRRLGPHLAEQCVLQDMAGISSQHALAKQKCSLAFCKLQKLQRERGILRSDRCLQQQQRLLLPLQQRRLLWRREAEEQRRRQHQRMKLGIKASTLQRTILRETKFFL</sequence>
<dbReference type="Pfam" id="PF12756">
    <property type="entry name" value="zf-C2H2_2"/>
    <property type="match status" value="1"/>
</dbReference>
<dbReference type="EMBL" id="HG697395">
    <property type="protein sequence ID" value="CDI87404.1"/>
    <property type="molecule type" value="Genomic_DNA"/>
</dbReference>
<evidence type="ECO:0000256" key="1">
    <source>
        <dbReference type="SAM" id="MobiDB-lite"/>
    </source>
</evidence>
<dbReference type="PANTHER" id="PTHR13182:SF8">
    <property type="entry name" value="CYTOPLASMIC 60S SUBUNIT BIOGENESIS FACTOR ZNF622"/>
    <property type="match status" value="1"/>
</dbReference>
<proteinExistence type="predicted"/>
<feature type="region of interest" description="Disordered" evidence="1">
    <location>
        <begin position="77"/>
        <end position="97"/>
    </location>
</feature>
<keyword evidence="4" id="KW-1185">Reference proteome</keyword>
<dbReference type="GO" id="GO:0042273">
    <property type="term" value="P:ribosomal large subunit biogenesis"/>
    <property type="evidence" value="ECO:0007669"/>
    <property type="project" value="TreeGrafter"/>
</dbReference>
<feature type="domain" description="C2H2-type" evidence="2">
    <location>
        <begin position="19"/>
        <end position="41"/>
    </location>
</feature>
<feature type="region of interest" description="Disordered" evidence="1">
    <location>
        <begin position="118"/>
        <end position="140"/>
    </location>
</feature>
<accession>U6H9R9</accession>
<feature type="region of interest" description="Disordered" evidence="1">
    <location>
        <begin position="317"/>
        <end position="370"/>
    </location>
</feature>
<evidence type="ECO:0000259" key="2">
    <source>
        <dbReference type="PROSITE" id="PS00028"/>
    </source>
</evidence>
<feature type="compositionally biased region" description="Polar residues" evidence="1">
    <location>
        <begin position="317"/>
        <end position="327"/>
    </location>
</feature>
<reference evidence="3" key="1">
    <citation type="submission" date="2013-10" db="EMBL/GenBank/DDBJ databases">
        <title>Genomic analysis of the causative agents of coccidiosis in chickens.</title>
        <authorList>
            <person name="Reid A.J."/>
            <person name="Blake D."/>
            <person name="Billington K."/>
            <person name="Browne H."/>
            <person name="Dunn M."/>
            <person name="Hung S."/>
            <person name="Kawahara F."/>
            <person name="Miranda-Saavedra D."/>
            <person name="Mourier T."/>
            <person name="Nagra H."/>
            <person name="Otto T.D."/>
            <person name="Rawlings N."/>
            <person name="Sanchez A."/>
            <person name="Sanders M."/>
            <person name="Subramaniam C."/>
            <person name="Tay Y."/>
            <person name="Dear P."/>
            <person name="Doerig C."/>
            <person name="Gruber A."/>
            <person name="Parkinson J."/>
            <person name="Shirley M."/>
            <person name="Wan K.L."/>
            <person name="Berriman M."/>
            <person name="Tomley F."/>
            <person name="Pain A."/>
        </authorList>
    </citation>
    <scope>NUCLEOTIDE SEQUENCE [LARGE SCALE GENOMIC DNA]</scope>
    <source>
        <strain evidence="3">Houghton</strain>
    </source>
</reference>